<organism evidence="3 4">
    <name type="scientific">Spinactinospora alkalitolerans</name>
    <dbReference type="NCBI Taxonomy" id="687207"/>
    <lineage>
        <taxon>Bacteria</taxon>
        <taxon>Bacillati</taxon>
        <taxon>Actinomycetota</taxon>
        <taxon>Actinomycetes</taxon>
        <taxon>Streptosporangiales</taxon>
        <taxon>Nocardiopsidaceae</taxon>
        <taxon>Spinactinospora</taxon>
    </lineage>
</organism>
<dbReference type="EC" id="3.4.13.9" evidence="3"/>
<dbReference type="PANTHER" id="PTHR46112">
    <property type="entry name" value="AMINOPEPTIDASE"/>
    <property type="match status" value="1"/>
</dbReference>
<dbReference type="EMBL" id="JACCCC010000001">
    <property type="protein sequence ID" value="NYE45111.1"/>
    <property type="molecule type" value="Genomic_DNA"/>
</dbReference>
<evidence type="ECO:0000259" key="2">
    <source>
        <dbReference type="Pfam" id="PF01321"/>
    </source>
</evidence>
<dbReference type="InterPro" id="IPR050659">
    <property type="entry name" value="Peptidase_M24B"/>
</dbReference>
<protein>
    <submittedName>
        <fullName evidence="3">Xaa-Pro dipeptidase</fullName>
        <ecNumber evidence="3">3.4.13.9</ecNumber>
    </submittedName>
</protein>
<dbReference type="InterPro" id="IPR000994">
    <property type="entry name" value="Pept_M24"/>
</dbReference>
<dbReference type="GO" id="GO:0102009">
    <property type="term" value="F:proline dipeptidase activity"/>
    <property type="evidence" value="ECO:0007669"/>
    <property type="project" value="UniProtKB-EC"/>
</dbReference>
<dbReference type="Proteomes" id="UP000589036">
    <property type="component" value="Unassembled WGS sequence"/>
</dbReference>
<dbReference type="InterPro" id="IPR000587">
    <property type="entry name" value="Creatinase_N"/>
</dbReference>
<name>A0A852TNU2_9ACTN</name>
<dbReference type="SUPFAM" id="SSF55920">
    <property type="entry name" value="Creatinase/aminopeptidase"/>
    <property type="match status" value="1"/>
</dbReference>
<keyword evidence="3" id="KW-0224">Dipeptidase</keyword>
<reference evidence="3 4" key="1">
    <citation type="submission" date="2020-07" db="EMBL/GenBank/DDBJ databases">
        <title>Sequencing the genomes of 1000 actinobacteria strains.</title>
        <authorList>
            <person name="Klenk H.-P."/>
        </authorList>
    </citation>
    <scope>NUCLEOTIDE SEQUENCE [LARGE SCALE GENOMIC DNA]</scope>
    <source>
        <strain evidence="3 4">CXB654</strain>
    </source>
</reference>
<keyword evidence="4" id="KW-1185">Reference proteome</keyword>
<dbReference type="Pfam" id="PF01321">
    <property type="entry name" value="Creatinase_N"/>
    <property type="match status" value="1"/>
</dbReference>
<dbReference type="CDD" id="cd01066">
    <property type="entry name" value="APP_MetAP"/>
    <property type="match status" value="1"/>
</dbReference>
<dbReference type="Gene3D" id="3.90.230.10">
    <property type="entry name" value="Creatinase/methionine aminopeptidase superfamily"/>
    <property type="match status" value="1"/>
</dbReference>
<dbReference type="PANTHER" id="PTHR46112:SF2">
    <property type="entry name" value="XAA-PRO AMINOPEPTIDASE P-RELATED"/>
    <property type="match status" value="1"/>
</dbReference>
<dbReference type="InterPro" id="IPR029149">
    <property type="entry name" value="Creatin/AminoP/Spt16_N"/>
</dbReference>
<comment type="caution">
    <text evidence="3">The sequence shown here is derived from an EMBL/GenBank/DDBJ whole genome shotgun (WGS) entry which is preliminary data.</text>
</comment>
<keyword evidence="3" id="KW-0378">Hydrolase</keyword>
<gene>
    <name evidence="3" type="ORF">HDA32_000231</name>
</gene>
<dbReference type="Pfam" id="PF00557">
    <property type="entry name" value="Peptidase_M24"/>
    <property type="match status" value="1"/>
</dbReference>
<evidence type="ECO:0000313" key="4">
    <source>
        <dbReference type="Proteomes" id="UP000589036"/>
    </source>
</evidence>
<proteinExistence type="predicted"/>
<keyword evidence="3" id="KW-0645">Protease</keyword>
<evidence type="ECO:0000313" key="3">
    <source>
        <dbReference type="EMBL" id="NYE45111.1"/>
    </source>
</evidence>
<dbReference type="RefSeq" id="WP_179641396.1">
    <property type="nucleotide sequence ID" value="NZ_BAAAYY010000005.1"/>
</dbReference>
<accession>A0A852TNU2</accession>
<dbReference type="Gene3D" id="3.40.350.10">
    <property type="entry name" value="Creatinase/prolidase N-terminal domain"/>
    <property type="match status" value="1"/>
</dbReference>
<dbReference type="SUPFAM" id="SSF53092">
    <property type="entry name" value="Creatinase/prolidase N-terminal domain"/>
    <property type="match status" value="1"/>
</dbReference>
<dbReference type="AlphaFoldDB" id="A0A852TNU2"/>
<feature type="domain" description="Peptidase M24" evidence="1">
    <location>
        <begin position="167"/>
        <end position="374"/>
    </location>
</feature>
<feature type="domain" description="Creatinase N-terminal" evidence="2">
    <location>
        <begin position="23"/>
        <end position="159"/>
    </location>
</feature>
<evidence type="ECO:0000259" key="1">
    <source>
        <dbReference type="Pfam" id="PF00557"/>
    </source>
</evidence>
<sequence>MTAIADPFLPLPIRQSDPELTRRTDAARAEMARRDLAALLLVSPENIYYLLGLDHQGYFAFSLLLVPRDGAPELIARAMEGPTVAARAPGCVHRPFHDGEDPVAVVTAALRAHVAPGSAVGVEDSAMFFPPAIRTRICRETQELTWVDASDVGQRLREVKSDGEIAAVRRAAALSDSAMAAGIAAVAEGVRETRVAAAVYQAMISGGSQNPGFAPLIRSTAILQQEHVSWDERAIAAGDGVFLELSACVRRYHAPLSRTIYVGAAPPQAATAHAAALAGLAAIRDALRPGAVAGDVYAAWRAAVERVHPQGGVPRHHCGYLVGIGFPPSWVGGGEVPGIRPGSTRAIRAGMTFHAMSWVQEPIGYVVSDTALVTGEGCELLTGVSRELTVVP</sequence>
<dbReference type="InterPro" id="IPR036005">
    <property type="entry name" value="Creatinase/aminopeptidase-like"/>
</dbReference>